<dbReference type="SMART" id="SM00291">
    <property type="entry name" value="ZnF_ZZ"/>
    <property type="match status" value="1"/>
</dbReference>
<dbReference type="PANTHER" id="PTHR12268:SF13">
    <property type="entry name" value="E3 UBIQUITIN-PROTEIN LIGASE KCMF1"/>
    <property type="match status" value="1"/>
</dbReference>
<name>A0A1L8DSN1_9DIPT</name>
<dbReference type="PANTHER" id="PTHR12268">
    <property type="entry name" value="E3 UBIQUITIN-PROTEIN LIGASE KCMF1"/>
    <property type="match status" value="1"/>
</dbReference>
<evidence type="ECO:0000259" key="10">
    <source>
        <dbReference type="PROSITE" id="PS50135"/>
    </source>
</evidence>
<dbReference type="GO" id="GO:0023051">
    <property type="term" value="P:regulation of signaling"/>
    <property type="evidence" value="ECO:0007669"/>
    <property type="project" value="UniProtKB-ARBA"/>
</dbReference>
<dbReference type="InterPro" id="IPR008598">
    <property type="entry name" value="Di19_Zn-bd"/>
</dbReference>
<dbReference type="GO" id="GO:0010646">
    <property type="term" value="P:regulation of cell communication"/>
    <property type="evidence" value="ECO:0007669"/>
    <property type="project" value="UniProtKB-ARBA"/>
</dbReference>
<dbReference type="EC" id="2.3.2.27" evidence="3"/>
<evidence type="ECO:0000256" key="5">
    <source>
        <dbReference type="ARBA" id="ARBA00022723"/>
    </source>
</evidence>
<dbReference type="GO" id="GO:0099536">
    <property type="term" value="P:synaptic signaling"/>
    <property type="evidence" value="ECO:0007669"/>
    <property type="project" value="TreeGrafter"/>
</dbReference>
<feature type="compositionally biased region" description="Low complexity" evidence="9">
    <location>
        <begin position="271"/>
        <end position="280"/>
    </location>
</feature>
<comment type="catalytic activity">
    <reaction evidence="1">
        <text>S-ubiquitinyl-[E2 ubiquitin-conjugating enzyme]-L-cysteine + [acceptor protein]-L-lysine = [E2 ubiquitin-conjugating enzyme]-L-cysteine + N(6)-ubiquitinyl-[acceptor protein]-L-lysine.</text>
        <dbReference type="EC" id="2.3.2.27"/>
    </reaction>
</comment>
<dbReference type="Pfam" id="PF00569">
    <property type="entry name" value="ZZ"/>
    <property type="match status" value="1"/>
</dbReference>
<feature type="compositionally biased region" description="Polar residues" evidence="9">
    <location>
        <begin position="403"/>
        <end position="415"/>
    </location>
</feature>
<evidence type="ECO:0000256" key="1">
    <source>
        <dbReference type="ARBA" id="ARBA00000900"/>
    </source>
</evidence>
<feature type="region of interest" description="Disordered" evidence="9">
    <location>
        <begin position="369"/>
        <end position="454"/>
    </location>
</feature>
<dbReference type="InterPro" id="IPR050774">
    <property type="entry name" value="KCMF1/Dystrophin"/>
</dbReference>
<dbReference type="SUPFAM" id="SSF57850">
    <property type="entry name" value="RING/U-box"/>
    <property type="match status" value="1"/>
</dbReference>
<proteinExistence type="inferred from homology"/>
<dbReference type="GO" id="GO:0045202">
    <property type="term" value="C:synapse"/>
    <property type="evidence" value="ECO:0007669"/>
    <property type="project" value="GOC"/>
</dbReference>
<dbReference type="InterPro" id="IPR000433">
    <property type="entry name" value="Znf_ZZ"/>
</dbReference>
<evidence type="ECO:0000256" key="4">
    <source>
        <dbReference type="ARBA" id="ARBA00022679"/>
    </source>
</evidence>
<keyword evidence="5" id="KW-0479">Metal-binding</keyword>
<dbReference type="PROSITE" id="PS01357">
    <property type="entry name" value="ZF_ZZ_1"/>
    <property type="match status" value="1"/>
</dbReference>
<accession>A0A1L8DSN1</accession>
<dbReference type="PROSITE" id="PS50135">
    <property type="entry name" value="ZF_ZZ_2"/>
    <property type="match status" value="1"/>
</dbReference>
<comment type="similarity">
    <text evidence="2">Belongs to the KCMF1 family.</text>
</comment>
<evidence type="ECO:0000256" key="7">
    <source>
        <dbReference type="ARBA" id="ARBA00022833"/>
    </source>
</evidence>
<dbReference type="GO" id="GO:0061630">
    <property type="term" value="F:ubiquitin protein ligase activity"/>
    <property type="evidence" value="ECO:0007669"/>
    <property type="project" value="UniProtKB-EC"/>
</dbReference>
<dbReference type="Pfam" id="PF05605">
    <property type="entry name" value="zf-Di19"/>
    <property type="match status" value="1"/>
</dbReference>
<dbReference type="Gene3D" id="3.30.60.90">
    <property type="match status" value="1"/>
</dbReference>
<sequence>MSRHEGVSCDSCLKSNFRGRRYKCLICFDYDLCANCYEENATSTRHSADHPMQCILTRSDFELYYGGEVLSPEQPQSFTCPYCKRMGLSDVALVEHVGAEHTDTGLEVVCPVCAAIPGGDPNLVTDDFAGHLTLEHRTGPRDLIAFLDEPSAIRHGGVRRLPHSGRALNGPRPRRSNMHFNSSGGLSAMSPSGRENVDPIAELLSQLSGVRRAPQTSQLHQLQMQIQLERQQVSAARAQLERLPRRQAHPVISSSTTSSNGLTSAGVGAPSSSSQQQQSQAGISVSTLNGRDAPLATASQLLTSSTGSTSAVAQNAGQSQFLLARFMTPTLEEAEQVNLERDRADRSQFVQALMLSTFANLEAFKVPEKVHDEPPVAEAKDESPRAPSEEDKKSEVREENVTEAPQSRNVLSTKPKTAKSVPPSLSGSRGRPAAGKSREIKTTPSKEVTPDSTR</sequence>
<keyword evidence="6 8" id="KW-0863">Zinc-finger</keyword>
<feature type="compositionally biased region" description="Basic and acidic residues" evidence="9">
    <location>
        <begin position="369"/>
        <end position="400"/>
    </location>
</feature>
<feature type="region of interest" description="Disordered" evidence="9">
    <location>
        <begin position="242"/>
        <end position="284"/>
    </location>
</feature>
<feature type="domain" description="ZZ-type" evidence="10">
    <location>
        <begin position="4"/>
        <end position="60"/>
    </location>
</feature>
<dbReference type="AlphaFoldDB" id="A0A1L8DSN1"/>
<evidence type="ECO:0000256" key="6">
    <source>
        <dbReference type="ARBA" id="ARBA00022771"/>
    </source>
</evidence>
<evidence type="ECO:0000313" key="11">
    <source>
        <dbReference type="EMBL" id="JAV09387.1"/>
    </source>
</evidence>
<evidence type="ECO:0000256" key="2">
    <source>
        <dbReference type="ARBA" id="ARBA00010938"/>
    </source>
</evidence>
<evidence type="ECO:0000256" key="8">
    <source>
        <dbReference type="PROSITE-ProRule" id="PRU00228"/>
    </source>
</evidence>
<keyword evidence="4" id="KW-0808">Transferase</keyword>
<organism evidence="11">
    <name type="scientific">Nyssomyia neivai</name>
    <dbReference type="NCBI Taxonomy" id="330878"/>
    <lineage>
        <taxon>Eukaryota</taxon>
        <taxon>Metazoa</taxon>
        <taxon>Ecdysozoa</taxon>
        <taxon>Arthropoda</taxon>
        <taxon>Hexapoda</taxon>
        <taxon>Insecta</taxon>
        <taxon>Pterygota</taxon>
        <taxon>Neoptera</taxon>
        <taxon>Endopterygota</taxon>
        <taxon>Diptera</taxon>
        <taxon>Nematocera</taxon>
        <taxon>Psychodoidea</taxon>
        <taxon>Psychodidae</taxon>
        <taxon>Nyssomyia</taxon>
    </lineage>
</organism>
<dbReference type="GO" id="GO:0005886">
    <property type="term" value="C:plasma membrane"/>
    <property type="evidence" value="ECO:0007669"/>
    <property type="project" value="TreeGrafter"/>
</dbReference>
<evidence type="ECO:0000256" key="9">
    <source>
        <dbReference type="SAM" id="MobiDB-lite"/>
    </source>
</evidence>
<dbReference type="InterPro" id="IPR043145">
    <property type="entry name" value="Znf_ZZ_sf"/>
</dbReference>
<feature type="compositionally biased region" description="Polar residues" evidence="9">
    <location>
        <begin position="442"/>
        <end position="454"/>
    </location>
</feature>
<dbReference type="CDD" id="cd02338">
    <property type="entry name" value="ZZ_PCMF_like"/>
    <property type="match status" value="1"/>
</dbReference>
<evidence type="ECO:0000256" key="3">
    <source>
        <dbReference type="ARBA" id="ARBA00012483"/>
    </source>
</evidence>
<feature type="region of interest" description="Disordered" evidence="9">
    <location>
        <begin position="162"/>
        <end position="194"/>
    </location>
</feature>
<dbReference type="EMBL" id="GFDF01004697">
    <property type="protein sequence ID" value="JAV09387.1"/>
    <property type="molecule type" value="Transcribed_RNA"/>
</dbReference>
<dbReference type="GO" id="GO:0008270">
    <property type="term" value="F:zinc ion binding"/>
    <property type="evidence" value="ECO:0007669"/>
    <property type="project" value="UniProtKB-KW"/>
</dbReference>
<keyword evidence="7" id="KW-0862">Zinc</keyword>
<reference evidence="11" key="1">
    <citation type="submission" date="2016-12" db="EMBL/GenBank/DDBJ databases">
        <title>An insight into the sialome and mialome of the sand fly, Nyssomyia neivai.</title>
        <authorList>
            <person name="Sebastian V."/>
            <person name="Goulart T.M."/>
            <person name="Oliveira W."/>
            <person name="Calvo E."/>
            <person name="Oliveira L.F."/>
            <person name="Pinto M.C."/>
            <person name="Rosselino A.M."/>
            <person name="Ribeiro J.M."/>
        </authorList>
    </citation>
    <scope>NUCLEOTIDE SEQUENCE</scope>
</reference>
<protein>
    <recommendedName>
        <fullName evidence="3">RING-type E3 ubiquitin transferase</fullName>
        <ecNumber evidence="3">2.3.2.27</ecNumber>
    </recommendedName>
</protein>